<reference evidence="1 2" key="1">
    <citation type="submission" date="2020-08" db="EMBL/GenBank/DDBJ databases">
        <title>Bridging the membrane lipid divide: bacteria of the FCB group superphylum have the potential to synthesize archaeal ether lipids.</title>
        <authorList>
            <person name="Villanueva L."/>
            <person name="Von Meijenfeldt F.A.B."/>
            <person name="Westbye A.B."/>
            <person name="Yadav S."/>
            <person name="Hopmans E.C."/>
            <person name="Dutilh B.E."/>
            <person name="Sinninghe Damste J.S."/>
        </authorList>
    </citation>
    <scope>NUCLEOTIDE SEQUENCE [LARGE SCALE GENOMIC DNA]</scope>
    <source>
        <strain evidence="1">NIOZ-UU27</strain>
    </source>
</reference>
<protein>
    <submittedName>
        <fullName evidence="1">Uncharacterized protein</fullName>
    </submittedName>
</protein>
<evidence type="ECO:0000313" key="2">
    <source>
        <dbReference type="Proteomes" id="UP000650524"/>
    </source>
</evidence>
<dbReference type="AlphaFoldDB" id="A0A8J6N3A7"/>
<gene>
    <name evidence="1" type="ORF">H8E19_15370</name>
</gene>
<dbReference type="EMBL" id="JACNJD010000313">
    <property type="protein sequence ID" value="MBC8178784.1"/>
    <property type="molecule type" value="Genomic_DNA"/>
</dbReference>
<accession>A0A8J6N3A7</accession>
<dbReference type="Proteomes" id="UP000650524">
    <property type="component" value="Unassembled WGS sequence"/>
</dbReference>
<sequence length="733" mass="82578">MKTDHRAGSMIWVVLTVMEDETPGLRKRKTIKKMKAPLETIIRRMVDSANGNRPLSGFAASDQFHPEENGEAEIARNLNAAFLIVLSGSQNSLFEQADEYLETMKGDKKWAESATFYSEGVRRIIGEISEACLADKSYQDAFDEAAQWSTRSGTSWGDDARKKVWRLFFPEGVTCLGDYEKRISELRKKRCVCITKLNQNPVDEPARQILFMSNLLITVPDDGEDIDSLPYGDHILRDLKHIAQEKQKYWFDHPIQIGVKNEQNEAIYGLRGLNNAIAFEKARGVVRPDDKATCLLSVSVTHDGLHRVVKDYLGEVYAGTDPFPHLDIYLFSEIDTKRILDHIILPGAEKYLGISDNEPIRRVFGVDGEYGRHYSFLKAISAFWQVLVDPKVKGSFKLDLDQVFDEEALVEETGQSALEHFITPLWGAEGTETGGRAVELGMMAGALVNERDMGHGLFTPDVSIPKSVPEGEAVIFYSPLPMALSTRAEMMTRYDNDILDGVETCIQRIHVTGGTSAALIDSIRSHRPFTPTFIGRAEDQAYILCCLFNNPDKNLRYLHKPGLIMRHDKEAFAGQAIEGAKLGKYMGDLVRTLYFSYYARALPWPVKQTKHIIDPFTGCFVSKVPFTVVYLRLALKLAGFFAPDDQVKKEEGLKLLVLSASRLEGLIRDLSETPNPLSERYLEEKEGWDIFYDVLDRIEEGLSKGDDFAMELKRKTRELVSDCLIQLGTKTGE</sequence>
<comment type="caution">
    <text evidence="1">The sequence shown here is derived from an EMBL/GenBank/DDBJ whole genome shotgun (WGS) entry which is preliminary data.</text>
</comment>
<organism evidence="1 2">
    <name type="scientific">Candidatus Desulfacyla euxinica</name>
    <dbReference type="NCBI Taxonomy" id="2841693"/>
    <lineage>
        <taxon>Bacteria</taxon>
        <taxon>Deltaproteobacteria</taxon>
        <taxon>Candidatus Desulfacyla</taxon>
    </lineage>
</organism>
<proteinExistence type="predicted"/>
<name>A0A8J6N3A7_9DELT</name>
<evidence type="ECO:0000313" key="1">
    <source>
        <dbReference type="EMBL" id="MBC8178784.1"/>
    </source>
</evidence>